<keyword evidence="2" id="KW-1185">Reference proteome</keyword>
<proteinExistence type="predicted"/>
<dbReference type="Proteomes" id="UP000276133">
    <property type="component" value="Unassembled WGS sequence"/>
</dbReference>
<feature type="non-terminal residue" evidence="1">
    <location>
        <position position="1"/>
    </location>
</feature>
<comment type="caution">
    <text evidence="1">The sequence shown here is derived from an EMBL/GenBank/DDBJ whole genome shotgun (WGS) entry which is preliminary data.</text>
</comment>
<protein>
    <submittedName>
        <fullName evidence="1">Uncharacterized protein</fullName>
    </submittedName>
</protein>
<evidence type="ECO:0000313" key="1">
    <source>
        <dbReference type="EMBL" id="RNA02465.1"/>
    </source>
</evidence>
<gene>
    <name evidence="1" type="ORF">BpHYR1_018665</name>
</gene>
<organism evidence="1 2">
    <name type="scientific">Brachionus plicatilis</name>
    <name type="common">Marine rotifer</name>
    <name type="synonym">Brachionus muelleri</name>
    <dbReference type="NCBI Taxonomy" id="10195"/>
    <lineage>
        <taxon>Eukaryota</taxon>
        <taxon>Metazoa</taxon>
        <taxon>Spiralia</taxon>
        <taxon>Gnathifera</taxon>
        <taxon>Rotifera</taxon>
        <taxon>Eurotatoria</taxon>
        <taxon>Monogononta</taxon>
        <taxon>Pseudotrocha</taxon>
        <taxon>Ploima</taxon>
        <taxon>Brachionidae</taxon>
        <taxon>Brachionus</taxon>
    </lineage>
</organism>
<name>A0A3M7PUN1_BRAPC</name>
<dbReference type="AlphaFoldDB" id="A0A3M7PUN1"/>
<evidence type="ECO:0000313" key="2">
    <source>
        <dbReference type="Proteomes" id="UP000276133"/>
    </source>
</evidence>
<reference evidence="1 2" key="1">
    <citation type="journal article" date="2018" name="Sci. Rep.">
        <title>Genomic signatures of local adaptation to the degree of environmental predictability in rotifers.</title>
        <authorList>
            <person name="Franch-Gras L."/>
            <person name="Hahn C."/>
            <person name="Garcia-Roger E.M."/>
            <person name="Carmona M.J."/>
            <person name="Serra M."/>
            <person name="Gomez A."/>
        </authorList>
    </citation>
    <scope>NUCLEOTIDE SEQUENCE [LARGE SCALE GENOMIC DNA]</scope>
    <source>
        <strain evidence="1">HYR1</strain>
    </source>
</reference>
<accession>A0A3M7PUN1</accession>
<dbReference type="EMBL" id="REGN01008869">
    <property type="protein sequence ID" value="RNA02465.1"/>
    <property type="molecule type" value="Genomic_DNA"/>
</dbReference>
<sequence length="123" mass="14414">SFFELFKLSTICTLREIEYWAKDRKLIDIQEKKIVEINEKFCNQFFLLLENHGIKRDLERSPDLGMRLAQSLGSVHTMKIEYINNDTSNASLEETDPLPEDSVETRVENLCISEIKKKSNFIK</sequence>